<dbReference type="PROSITE" id="PS00455">
    <property type="entry name" value="AMP_BINDING"/>
    <property type="match status" value="1"/>
</dbReference>
<dbReference type="AlphaFoldDB" id="A0A934UVC6"/>
<dbReference type="Proteomes" id="UP000608530">
    <property type="component" value="Unassembled WGS sequence"/>
</dbReference>
<proteinExistence type="predicted"/>
<dbReference type="RefSeq" id="WP_200114952.1">
    <property type="nucleotide sequence ID" value="NZ_JAEHOH010000009.1"/>
</dbReference>
<evidence type="ECO:0000313" key="3">
    <source>
        <dbReference type="EMBL" id="MBK0418802.1"/>
    </source>
</evidence>
<accession>A0A934UVC6</accession>
<dbReference type="EMBL" id="JAEHOH010000009">
    <property type="protein sequence ID" value="MBK0418802.1"/>
    <property type="molecule type" value="Genomic_DNA"/>
</dbReference>
<dbReference type="Gene3D" id="3.40.50.12780">
    <property type="entry name" value="N-terminal domain of ligase-like"/>
    <property type="match status" value="1"/>
</dbReference>
<evidence type="ECO:0000259" key="1">
    <source>
        <dbReference type="Pfam" id="PF00501"/>
    </source>
</evidence>
<gene>
    <name evidence="3" type="ORF">JD276_07115</name>
</gene>
<dbReference type="Pfam" id="PF13193">
    <property type="entry name" value="AMP-binding_C"/>
    <property type="match status" value="1"/>
</dbReference>
<comment type="caution">
    <text evidence="3">The sequence shown here is derived from an EMBL/GenBank/DDBJ whole genome shotgun (WGS) entry which is preliminary data.</text>
</comment>
<dbReference type="InterPro" id="IPR042099">
    <property type="entry name" value="ANL_N_sf"/>
</dbReference>
<dbReference type="PANTHER" id="PTHR43767">
    <property type="entry name" value="LONG-CHAIN-FATTY-ACID--COA LIGASE"/>
    <property type="match status" value="1"/>
</dbReference>
<feature type="domain" description="AMP-dependent synthetase/ligase" evidence="1">
    <location>
        <begin position="8"/>
        <end position="355"/>
    </location>
</feature>
<evidence type="ECO:0000313" key="4">
    <source>
        <dbReference type="Proteomes" id="UP000608530"/>
    </source>
</evidence>
<keyword evidence="4" id="KW-1185">Reference proteome</keyword>
<dbReference type="InterPro" id="IPR000873">
    <property type="entry name" value="AMP-dep_synth/lig_dom"/>
</dbReference>
<dbReference type="Gene3D" id="3.30.300.30">
    <property type="match status" value="1"/>
</dbReference>
<sequence length="512" mass="56883">MDTLIDALREQAQRHPQRCFVRSADGELSYQEFVSAVSRCATGLDLIGVREGDRVAVMLRNHFEHLVLVYALKRVNAVHVPVSIHLKSAGVELLLDDVRPHLLFAEAEFADVVRAASQRSRVRPRQVWRRPSEELLREGDDLGAVLDCGRPTVDTVWYDLDRLDQVSYTSGTTGAPKGAKLTDRYLQLGARSARDLASIGPADNLLLWEPLYHGGGWTAIYAAILAGASVSMVEKFSASRCWDQTREFGCTRLHYLGAVVNLLLKQQPRDDDADNPVEIAWGAACPQDSWVRFEERFGVEVREGYGLTEGADFALLNIDGPVGSMGRPIPEFEAWVESQPGVRAPQGSPGELVLRPHAEKLTMAGFFRNGEASERVLSGGLVRTGDLAVELEDGYFGFQGRVTDSLRRRGENVSAWEVERVAEQNPEITEAAVIGVPSEMGEEDIKIFIRREPGSDIGPEAVLEWCRERLAYYQVPRYVEFVEDFPRGATQRVRKSALSRDVEGVYDAEGAQ</sequence>
<dbReference type="Pfam" id="PF00501">
    <property type="entry name" value="AMP-binding"/>
    <property type="match status" value="1"/>
</dbReference>
<dbReference type="InterPro" id="IPR050237">
    <property type="entry name" value="ATP-dep_AMP-bd_enzyme"/>
</dbReference>
<dbReference type="SUPFAM" id="SSF56801">
    <property type="entry name" value="Acetyl-CoA synthetase-like"/>
    <property type="match status" value="1"/>
</dbReference>
<dbReference type="InterPro" id="IPR045851">
    <property type="entry name" value="AMP-bd_C_sf"/>
</dbReference>
<dbReference type="PANTHER" id="PTHR43767:SF1">
    <property type="entry name" value="NONRIBOSOMAL PEPTIDE SYNTHASE PES1 (EUROFUNG)-RELATED"/>
    <property type="match status" value="1"/>
</dbReference>
<reference evidence="3" key="1">
    <citation type="submission" date="2020-12" db="EMBL/GenBank/DDBJ databases">
        <title>Leucobacter sp. CAS1, isolated from Chromium sludge.</title>
        <authorList>
            <person name="Xu Z."/>
        </authorList>
    </citation>
    <scope>NUCLEOTIDE SEQUENCE</scope>
    <source>
        <strain evidence="3">CSA1</strain>
    </source>
</reference>
<protein>
    <submittedName>
        <fullName evidence="3">AMP-binding protein</fullName>
    </submittedName>
</protein>
<evidence type="ECO:0000259" key="2">
    <source>
        <dbReference type="Pfam" id="PF13193"/>
    </source>
</evidence>
<dbReference type="GO" id="GO:0016878">
    <property type="term" value="F:acid-thiol ligase activity"/>
    <property type="evidence" value="ECO:0007669"/>
    <property type="project" value="UniProtKB-ARBA"/>
</dbReference>
<dbReference type="InterPro" id="IPR020845">
    <property type="entry name" value="AMP-binding_CS"/>
</dbReference>
<dbReference type="InterPro" id="IPR025110">
    <property type="entry name" value="AMP-bd_C"/>
</dbReference>
<organism evidence="3 4">
    <name type="scientific">Leucobacter chromiisoli</name>
    <dbReference type="NCBI Taxonomy" id="2796471"/>
    <lineage>
        <taxon>Bacteria</taxon>
        <taxon>Bacillati</taxon>
        <taxon>Actinomycetota</taxon>
        <taxon>Actinomycetes</taxon>
        <taxon>Micrococcales</taxon>
        <taxon>Microbacteriaceae</taxon>
        <taxon>Leucobacter</taxon>
    </lineage>
</organism>
<name>A0A934UVC6_9MICO</name>
<feature type="domain" description="AMP-binding enzyme C-terminal" evidence="2">
    <location>
        <begin position="417"/>
        <end position="488"/>
    </location>
</feature>